<dbReference type="AlphaFoldDB" id="A0A9Q1EF91"/>
<evidence type="ECO:0000256" key="6">
    <source>
        <dbReference type="ARBA" id="ARBA00023157"/>
    </source>
</evidence>
<comment type="subcellular location">
    <subcellularLocation>
        <location evidence="1">Cell membrane</location>
    </subcellularLocation>
</comment>
<dbReference type="Pfam" id="PF07686">
    <property type="entry name" value="V-set"/>
    <property type="match status" value="2"/>
</dbReference>
<evidence type="ECO:0000313" key="10">
    <source>
        <dbReference type="Proteomes" id="UP001152622"/>
    </source>
</evidence>
<dbReference type="Proteomes" id="UP001152622">
    <property type="component" value="Chromosome 18"/>
</dbReference>
<dbReference type="PROSITE" id="PS50835">
    <property type="entry name" value="IG_LIKE"/>
    <property type="match status" value="2"/>
</dbReference>
<evidence type="ECO:0000256" key="2">
    <source>
        <dbReference type="ARBA" id="ARBA00022475"/>
    </source>
</evidence>
<dbReference type="InterPro" id="IPR036179">
    <property type="entry name" value="Ig-like_dom_sf"/>
</dbReference>
<dbReference type="EMBL" id="JAINUF010000018">
    <property type="protein sequence ID" value="KAJ8337699.1"/>
    <property type="molecule type" value="Genomic_DNA"/>
</dbReference>
<dbReference type="PANTHER" id="PTHR19433">
    <property type="entry name" value="T-CELL RECEPTOR ALPHA CHAIN V REGION-RELATED"/>
    <property type="match status" value="1"/>
</dbReference>
<organism evidence="9 10">
    <name type="scientific">Synaphobranchus kaupii</name>
    <name type="common">Kaup's arrowtooth eel</name>
    <dbReference type="NCBI Taxonomy" id="118154"/>
    <lineage>
        <taxon>Eukaryota</taxon>
        <taxon>Metazoa</taxon>
        <taxon>Chordata</taxon>
        <taxon>Craniata</taxon>
        <taxon>Vertebrata</taxon>
        <taxon>Euteleostomi</taxon>
        <taxon>Actinopterygii</taxon>
        <taxon>Neopterygii</taxon>
        <taxon>Teleostei</taxon>
        <taxon>Anguilliformes</taxon>
        <taxon>Synaphobranchidae</taxon>
        <taxon>Synaphobranchus</taxon>
    </lineage>
</organism>
<keyword evidence="7" id="KW-0325">Glycoprotein</keyword>
<dbReference type="GO" id="GO:0009617">
    <property type="term" value="P:response to bacterium"/>
    <property type="evidence" value="ECO:0007669"/>
    <property type="project" value="TreeGrafter"/>
</dbReference>
<keyword evidence="10" id="KW-1185">Reference proteome</keyword>
<dbReference type="SMART" id="SM00406">
    <property type="entry name" value="IGv"/>
    <property type="match status" value="2"/>
</dbReference>
<gene>
    <name evidence="9" type="ORF">SKAU_G00366650</name>
</gene>
<keyword evidence="6" id="KW-1015">Disulfide bond</keyword>
<comment type="caution">
    <text evidence="9">The sequence shown here is derived from an EMBL/GenBank/DDBJ whole genome shotgun (WGS) entry which is preliminary data.</text>
</comment>
<protein>
    <recommendedName>
        <fullName evidence="8">Ig-like domain-containing protein</fullName>
    </recommendedName>
</protein>
<evidence type="ECO:0000256" key="4">
    <source>
        <dbReference type="ARBA" id="ARBA00022859"/>
    </source>
</evidence>
<feature type="domain" description="Ig-like" evidence="8">
    <location>
        <begin position="143"/>
        <end position="256"/>
    </location>
</feature>
<name>A0A9Q1EF91_SYNKA</name>
<evidence type="ECO:0000259" key="8">
    <source>
        <dbReference type="PROSITE" id="PS50835"/>
    </source>
</evidence>
<evidence type="ECO:0000256" key="5">
    <source>
        <dbReference type="ARBA" id="ARBA00023136"/>
    </source>
</evidence>
<dbReference type="Gene3D" id="2.60.40.10">
    <property type="entry name" value="Immunoglobulins"/>
    <property type="match status" value="2"/>
</dbReference>
<keyword evidence="2" id="KW-1003">Cell membrane</keyword>
<feature type="domain" description="Ig-like" evidence="8">
    <location>
        <begin position="25"/>
        <end position="118"/>
    </location>
</feature>
<evidence type="ECO:0000256" key="3">
    <source>
        <dbReference type="ARBA" id="ARBA00022729"/>
    </source>
</evidence>
<reference evidence="9" key="1">
    <citation type="journal article" date="2023" name="Science">
        <title>Genome structures resolve the early diversification of teleost fishes.</title>
        <authorList>
            <person name="Parey E."/>
            <person name="Louis A."/>
            <person name="Montfort J."/>
            <person name="Bouchez O."/>
            <person name="Roques C."/>
            <person name="Iampietro C."/>
            <person name="Lluch J."/>
            <person name="Castinel A."/>
            <person name="Donnadieu C."/>
            <person name="Desvignes T."/>
            <person name="Floi Bucao C."/>
            <person name="Jouanno E."/>
            <person name="Wen M."/>
            <person name="Mejri S."/>
            <person name="Dirks R."/>
            <person name="Jansen H."/>
            <person name="Henkel C."/>
            <person name="Chen W.J."/>
            <person name="Zahm M."/>
            <person name="Cabau C."/>
            <person name="Klopp C."/>
            <person name="Thompson A.W."/>
            <person name="Robinson-Rechavi M."/>
            <person name="Braasch I."/>
            <person name="Lecointre G."/>
            <person name="Bobe J."/>
            <person name="Postlethwait J.H."/>
            <person name="Berthelot C."/>
            <person name="Roest Crollius H."/>
            <person name="Guiguen Y."/>
        </authorList>
    </citation>
    <scope>NUCLEOTIDE SEQUENCE</scope>
    <source>
        <strain evidence="9">WJC10195</strain>
    </source>
</reference>
<evidence type="ECO:0000313" key="9">
    <source>
        <dbReference type="EMBL" id="KAJ8337699.1"/>
    </source>
</evidence>
<dbReference type="GO" id="GO:0002376">
    <property type="term" value="P:immune system process"/>
    <property type="evidence" value="ECO:0007669"/>
    <property type="project" value="UniProtKB-KW"/>
</dbReference>
<dbReference type="OrthoDB" id="6370831at2759"/>
<dbReference type="InterPro" id="IPR013783">
    <property type="entry name" value="Ig-like_fold"/>
</dbReference>
<dbReference type="SUPFAM" id="SSF48726">
    <property type="entry name" value="Immunoglobulin"/>
    <property type="match status" value="2"/>
</dbReference>
<proteinExistence type="predicted"/>
<keyword evidence="3" id="KW-0732">Signal</keyword>
<dbReference type="PANTHER" id="PTHR19433:SF133">
    <property type="entry name" value="IMMUNE-TYPE RECEPTOR 5 PRECURSOR-RELATED"/>
    <property type="match status" value="1"/>
</dbReference>
<dbReference type="CDD" id="cd00099">
    <property type="entry name" value="IgV"/>
    <property type="match status" value="2"/>
</dbReference>
<sequence>MLFRDISFGYGTTLMVMGSESQSRTVVLQQPESESVQPGDPVTLQCTVHTETCAEEHSVYWFRQGSGESPPGIIYTHGTRSDECQRSSGAVSHTQSCVYNFPKRNLSLSDAGTYYCAVATCGEILFGNGTKLDIEGSESHSRTVVLQQPESESVQPGDSVSLQCTVHNETCAGEHSVYWFRQGSGESPPGIIYTHGTRSDECQRSSGAVFPTQSCVYNFSKRNLSLSDTGTYYCAVATCGEILFGNGTKLDFERVSSNNQVSREDLSSKQHQDEAMNYAALTFTTKKPKRLADYSKVQDGTNLHLWPDVVQYKCDQHGSALSGPLLGSASRGQCPAALFLLAWFRGRLPDLVQAGAK</sequence>
<evidence type="ECO:0000256" key="7">
    <source>
        <dbReference type="ARBA" id="ARBA00023180"/>
    </source>
</evidence>
<dbReference type="GO" id="GO:0005886">
    <property type="term" value="C:plasma membrane"/>
    <property type="evidence" value="ECO:0007669"/>
    <property type="project" value="UniProtKB-SubCell"/>
</dbReference>
<evidence type="ECO:0000256" key="1">
    <source>
        <dbReference type="ARBA" id="ARBA00004236"/>
    </source>
</evidence>
<dbReference type="InterPro" id="IPR003599">
    <property type="entry name" value="Ig_sub"/>
</dbReference>
<keyword evidence="4" id="KW-0391">Immunity</keyword>
<dbReference type="InterPro" id="IPR013106">
    <property type="entry name" value="Ig_V-set"/>
</dbReference>
<dbReference type="SMART" id="SM00409">
    <property type="entry name" value="IG"/>
    <property type="match status" value="2"/>
</dbReference>
<accession>A0A9Q1EF91</accession>
<dbReference type="InterPro" id="IPR052051">
    <property type="entry name" value="TCR_complex_component"/>
</dbReference>
<dbReference type="InterPro" id="IPR007110">
    <property type="entry name" value="Ig-like_dom"/>
</dbReference>
<keyword evidence="5" id="KW-0472">Membrane</keyword>